<organism evidence="2 3">
    <name type="scientific">Cloacibacterium normanense</name>
    <dbReference type="NCBI Taxonomy" id="237258"/>
    <lineage>
        <taxon>Bacteria</taxon>
        <taxon>Pseudomonadati</taxon>
        <taxon>Bacteroidota</taxon>
        <taxon>Flavobacteriia</taxon>
        <taxon>Flavobacteriales</taxon>
        <taxon>Weeksellaceae</taxon>
    </lineage>
</organism>
<dbReference type="InterPro" id="IPR014867">
    <property type="entry name" value="Spore_coat_CotH_CotH2/3/7"/>
</dbReference>
<dbReference type="Proteomes" id="UP000238565">
    <property type="component" value="Unassembled WGS sequence"/>
</dbReference>
<name>A0A2S7I4G5_9FLAO</name>
<feature type="region of interest" description="Disordered" evidence="1">
    <location>
        <begin position="137"/>
        <end position="156"/>
    </location>
</feature>
<evidence type="ECO:0000313" key="3">
    <source>
        <dbReference type="Proteomes" id="UP000238565"/>
    </source>
</evidence>
<dbReference type="PANTHER" id="PTHR40050:SF1">
    <property type="entry name" value="INNER SPORE COAT PROTEIN H"/>
    <property type="match status" value="1"/>
</dbReference>
<dbReference type="AlphaFoldDB" id="A0A2S7I4G5"/>
<sequence length="499" mass="57986">MEYTEKPLKIIQNYYFNHFLCLNLAENLAMKKFFLFSILLLLVTCRNQEENNPITPDPPLFQQAYQPPYFQTDSQKFIYDIDALPEITVEVSLAEWNKFLNYYDQNPNNEEYVTGKFTWLKNGTTEILDNIGLRLKGNTSRRRPEGNPGETHNATNPDWHHASFTVSFKKYNKSQLFHNSEKVVLKWFKDDAMYAREIYSYDLFEKFGVWTAPQSSYCKLTIKVTGDNKAAYFGVYQLQEPVDDVYLANRSTFFSTTGNLWKANWGASFKDASTSNMGIEDVTLTYTNTPIYDYKGSKSNLETAKTQLADFITNVNSKNGDDFKTYISQKMDVNLFLKTYAVNVMVGMWDDYWNNSNNFYFYFDAAGKFYFIPYDYDNTLGTSLLMTDSGIQNPLTWGKSDQNPLVSKVLSIPEYKTQYVKYLNDLIDKKYDLFYLDYSQQRIQKWQNMISAHVSNDTGEDMTITDVPASWGNCGFYRLRGNSSTDNYFVRKASSIPKN</sequence>
<protein>
    <recommendedName>
        <fullName evidence="4">CotH family protein</fullName>
    </recommendedName>
</protein>
<evidence type="ECO:0000256" key="1">
    <source>
        <dbReference type="SAM" id="MobiDB-lite"/>
    </source>
</evidence>
<accession>A0A2S7I4G5</accession>
<dbReference type="PANTHER" id="PTHR40050">
    <property type="entry name" value="INNER SPORE COAT PROTEIN H"/>
    <property type="match status" value="1"/>
</dbReference>
<reference evidence="2 3" key="1">
    <citation type="submission" date="2018-02" db="EMBL/GenBank/DDBJ databases">
        <title>Draft genome sequence of bacterial isolates from marine environment.</title>
        <authorList>
            <person name="Singh S.K."/>
            <person name="Hill R."/>
            <person name="Major S."/>
            <person name="Cai H."/>
            <person name="Li Y."/>
        </authorList>
    </citation>
    <scope>NUCLEOTIDE SEQUENCE [LARGE SCALE GENOMIC DNA]</scope>
    <source>
        <strain evidence="2 3">IMET F</strain>
    </source>
</reference>
<evidence type="ECO:0008006" key="4">
    <source>
        <dbReference type="Google" id="ProtNLM"/>
    </source>
</evidence>
<dbReference type="Pfam" id="PF08757">
    <property type="entry name" value="CotH"/>
    <property type="match status" value="1"/>
</dbReference>
<comment type="caution">
    <text evidence="2">The sequence shown here is derived from an EMBL/GenBank/DDBJ whole genome shotgun (WGS) entry which is preliminary data.</text>
</comment>
<evidence type="ECO:0000313" key="2">
    <source>
        <dbReference type="EMBL" id="PPZ91476.1"/>
    </source>
</evidence>
<dbReference type="EMBL" id="PTPZ01000004">
    <property type="protein sequence ID" value="PPZ91476.1"/>
    <property type="molecule type" value="Genomic_DNA"/>
</dbReference>
<proteinExistence type="predicted"/>
<gene>
    <name evidence="2" type="ORF">C3729_08620</name>
</gene>